<feature type="compositionally biased region" description="Low complexity" evidence="1">
    <location>
        <begin position="399"/>
        <end position="414"/>
    </location>
</feature>
<dbReference type="PANTHER" id="PTHR33349">
    <property type="entry name" value="EMB|CAB62594.1"/>
    <property type="match status" value="1"/>
</dbReference>
<feature type="compositionally biased region" description="Basic and acidic residues" evidence="1">
    <location>
        <begin position="137"/>
        <end position="149"/>
    </location>
</feature>
<dbReference type="GO" id="GO:0005516">
    <property type="term" value="F:calmodulin binding"/>
    <property type="evidence" value="ECO:0007669"/>
    <property type="project" value="InterPro"/>
</dbReference>
<comment type="caution">
    <text evidence="3">The sequence shown here is derived from an EMBL/GenBank/DDBJ whole genome shotgun (WGS) entry which is preliminary data.</text>
</comment>
<feature type="compositionally biased region" description="Polar residues" evidence="1">
    <location>
        <begin position="299"/>
        <end position="308"/>
    </location>
</feature>
<name>A0AAE1INT5_9FABA</name>
<dbReference type="EMBL" id="JAWXYG010000023">
    <property type="protein sequence ID" value="KAK4252494.1"/>
    <property type="molecule type" value="Genomic_DNA"/>
</dbReference>
<dbReference type="AlphaFoldDB" id="A0AAE1INT5"/>
<feature type="compositionally biased region" description="Low complexity" evidence="1">
    <location>
        <begin position="348"/>
        <end position="361"/>
    </location>
</feature>
<dbReference type="SMART" id="SM01054">
    <property type="entry name" value="CaM_binding"/>
    <property type="match status" value="1"/>
</dbReference>
<reference evidence="3" key="1">
    <citation type="submission" date="2023-10" db="EMBL/GenBank/DDBJ databases">
        <title>Chromosome-level genome of the transformable northern wattle, Acacia crassicarpa.</title>
        <authorList>
            <person name="Massaro I."/>
            <person name="Sinha N.R."/>
            <person name="Poethig S."/>
            <person name="Leichty A.R."/>
        </authorList>
    </citation>
    <scope>NUCLEOTIDE SEQUENCE</scope>
    <source>
        <strain evidence="3">Acra3RX</strain>
        <tissue evidence="3">Leaf</tissue>
    </source>
</reference>
<evidence type="ECO:0000256" key="1">
    <source>
        <dbReference type="SAM" id="MobiDB-lite"/>
    </source>
</evidence>
<dbReference type="Pfam" id="PF07839">
    <property type="entry name" value="CaM_binding"/>
    <property type="match status" value="1"/>
</dbReference>
<organism evidence="3 4">
    <name type="scientific">Acacia crassicarpa</name>
    <name type="common">northern wattle</name>
    <dbReference type="NCBI Taxonomy" id="499986"/>
    <lineage>
        <taxon>Eukaryota</taxon>
        <taxon>Viridiplantae</taxon>
        <taxon>Streptophyta</taxon>
        <taxon>Embryophyta</taxon>
        <taxon>Tracheophyta</taxon>
        <taxon>Spermatophyta</taxon>
        <taxon>Magnoliopsida</taxon>
        <taxon>eudicotyledons</taxon>
        <taxon>Gunneridae</taxon>
        <taxon>Pentapetalae</taxon>
        <taxon>rosids</taxon>
        <taxon>fabids</taxon>
        <taxon>Fabales</taxon>
        <taxon>Fabaceae</taxon>
        <taxon>Caesalpinioideae</taxon>
        <taxon>mimosoid clade</taxon>
        <taxon>Acacieae</taxon>
        <taxon>Acacia</taxon>
    </lineage>
</organism>
<dbReference type="Proteomes" id="UP001293593">
    <property type="component" value="Unassembled WGS sequence"/>
</dbReference>
<feature type="compositionally biased region" description="Polar residues" evidence="1">
    <location>
        <begin position="174"/>
        <end position="185"/>
    </location>
</feature>
<dbReference type="PANTHER" id="PTHR33349:SF41">
    <property type="entry name" value="EMB|CAB62594.1"/>
    <property type="match status" value="1"/>
</dbReference>
<feature type="compositionally biased region" description="Low complexity" evidence="1">
    <location>
        <begin position="451"/>
        <end position="460"/>
    </location>
</feature>
<dbReference type="InterPro" id="IPR012417">
    <property type="entry name" value="CaM-bd_dom_pln"/>
</dbReference>
<feature type="compositionally biased region" description="Polar residues" evidence="1">
    <location>
        <begin position="467"/>
        <end position="489"/>
    </location>
</feature>
<evidence type="ECO:0000313" key="3">
    <source>
        <dbReference type="EMBL" id="KAK4252494.1"/>
    </source>
</evidence>
<evidence type="ECO:0000259" key="2">
    <source>
        <dbReference type="SMART" id="SM01054"/>
    </source>
</evidence>
<protein>
    <recommendedName>
        <fullName evidence="2">Calmodulin-binding domain-containing protein</fullName>
    </recommendedName>
</protein>
<keyword evidence="4" id="KW-1185">Reference proteome</keyword>
<gene>
    <name evidence="3" type="ORF">QN277_014487</name>
</gene>
<feature type="region of interest" description="Disordered" evidence="1">
    <location>
        <begin position="97"/>
        <end position="489"/>
    </location>
</feature>
<feature type="compositionally biased region" description="Basic and acidic residues" evidence="1">
    <location>
        <begin position="111"/>
        <end position="122"/>
    </location>
</feature>
<sequence length="681" mass="74700">MKEGIDTQINGEKHGVQEDGYEIANSNERLVVVKGEAKIPSRYLSGRIPSCHDNCKYGIQHSVEAKPWNAARKKFTASGRKTKVSEEIVVSMAGIKKSTSDSNDSPTLKLGKPETVMKDQLRKNGSVPSDSEETDVSMDHRPIDIKNEQSEQSSLPVQESPNSQTSREVERSKNSYGSGSKNTSEGRSKQIKSSPIGGKRGSLPTSIPLSTKHYVKKYSSTTSKTAKNLKEVANSKIQNNVEEVRPEPTSNDNLQEKILNVDEPTPVEKSMEPTLDCDPTNQSSVSPSLGYKSLEQDSEQISECGSHASSKKSVGHGNHGIHPTKSLAQSPKSSGIKDKRRMRKTTIASSSLSALSQSASSRRIFRHGDQGNHETKSPASSPVASGIKINRKTQNKIHNTSSNLSSLSRSQNSRRTFKNADNGNRLSTSLKPSPLPAGVNVKRRMQHAVHSFPSSSSFPSAKESSLFPPNSSQGKQNGATFKSNKTGNQYPGENVKVGFKIRPKMGAAGGAGDRVIPARRLSFRRGKVIELQPQNNAPLPRRLKFRPARLLSDTEREKIENRKWVRKWKEADKSESNDAKTKSETILPRVQMAERSKRRSFGRKVADENKIDGSASGSQQVVLRHQNLLGKQVTPRRLYNNVIEETATKLAELRQSKVKALVGAFETVISLDSPGLEATPT</sequence>
<feature type="compositionally biased region" description="Basic and acidic residues" evidence="1">
    <location>
        <begin position="366"/>
        <end position="376"/>
    </location>
</feature>
<feature type="compositionally biased region" description="Polar residues" evidence="1">
    <location>
        <begin position="419"/>
        <end position="431"/>
    </location>
</feature>
<accession>A0AAE1INT5</accession>
<feature type="domain" description="Calmodulin-binding" evidence="2">
    <location>
        <begin position="554"/>
        <end position="670"/>
    </location>
</feature>
<feature type="region of interest" description="Disordered" evidence="1">
    <location>
        <begin position="597"/>
        <end position="618"/>
    </location>
</feature>
<feature type="compositionally biased region" description="Polar residues" evidence="1">
    <location>
        <begin position="150"/>
        <end position="166"/>
    </location>
</feature>
<proteinExistence type="predicted"/>
<evidence type="ECO:0000313" key="4">
    <source>
        <dbReference type="Proteomes" id="UP001293593"/>
    </source>
</evidence>